<dbReference type="InterPro" id="IPR007696">
    <property type="entry name" value="DNA_mismatch_repair_MutS_core"/>
</dbReference>
<dbReference type="InterPro" id="IPR000432">
    <property type="entry name" value="DNA_mismatch_repair_MutS_C"/>
</dbReference>
<dbReference type="Proteomes" id="UP001139031">
    <property type="component" value="Unassembled WGS sequence"/>
</dbReference>
<dbReference type="Pfam" id="PF05192">
    <property type="entry name" value="MutS_III"/>
    <property type="match status" value="1"/>
</dbReference>
<dbReference type="Pfam" id="PF00488">
    <property type="entry name" value="MutS_V"/>
    <property type="match status" value="1"/>
</dbReference>
<dbReference type="InterPro" id="IPR027417">
    <property type="entry name" value="P-loop_NTPase"/>
</dbReference>
<sequence length="558" mass="61274">MGLWIVGALLAGWLVHRFVTRRAGDRLRREQLRHGWGRPFEREGVDPARPLRESMDAGEHERLDDQTWRDLLLDQVVSKLDRTITAAGSQALYRWIRRPLLDVDALRRRNAMIEAMGRDPALRAEIQALLLEFGEGRGKHLPRVLWGSIEEPEVPLPVLRLLPVALVGSIAAGILLPSLLLLGVGAAIFAANIVIHNRASYTIAPMMLALEDVGRLVMVAQRLVQLPSVARTESLRPALHEIEAMLPGTRSLVRRTTMLHFNDPFDLSEYLKTVLLLEVIRFYGAARSLRRLQPPLRRILDVVGDLDAAQSAASLREDPATCIPRIDASDGASAPPRIRAEDLRNPLLARAVGNDLLLPSTCLLVSGSNMSGKTTFLRTVAVNAVLAQSVCVVYATSYRGAPVRVASCIGIADDLLTGRSYYRAELDAILRIVRGAEAGPCLVVLDEIFRGTNPLERTAAAVAVLQHFASRHLVLAATHDLEIGEQMEGAFTEAHFCEVATEDGELDFDYRLRPGRIERPNAIALLARTGFPEDIVQRATQLVEAHATRAGAHAQSAG</sequence>
<comment type="caution">
    <text evidence="5">The sequence shown here is derived from an EMBL/GenBank/DDBJ whole genome shotgun (WGS) entry which is preliminary data.</text>
</comment>
<dbReference type="PANTHER" id="PTHR11361:SF152">
    <property type="entry name" value="DNA MISMATCH REPAIR PROTEIN"/>
    <property type="match status" value="1"/>
</dbReference>
<protein>
    <recommendedName>
        <fullName evidence="4">DNA mismatch repair proteins mutS family domain-containing protein</fullName>
    </recommendedName>
</protein>
<keyword evidence="2" id="KW-0067">ATP-binding</keyword>
<dbReference type="InterPro" id="IPR036187">
    <property type="entry name" value="DNA_mismatch_repair_MutS_sf"/>
</dbReference>
<keyword evidence="3" id="KW-0238">DNA-binding</keyword>
<proteinExistence type="predicted"/>
<evidence type="ECO:0000313" key="5">
    <source>
        <dbReference type="EMBL" id="MBZ5711788.1"/>
    </source>
</evidence>
<keyword evidence="1" id="KW-0547">Nucleotide-binding</keyword>
<evidence type="ECO:0000256" key="1">
    <source>
        <dbReference type="ARBA" id="ARBA00022741"/>
    </source>
</evidence>
<dbReference type="InterPro" id="IPR045076">
    <property type="entry name" value="MutS"/>
</dbReference>
<organism evidence="5 6">
    <name type="scientific">Nannocystis pusilla</name>
    <dbReference type="NCBI Taxonomy" id="889268"/>
    <lineage>
        <taxon>Bacteria</taxon>
        <taxon>Pseudomonadati</taxon>
        <taxon>Myxococcota</taxon>
        <taxon>Polyangia</taxon>
        <taxon>Nannocystales</taxon>
        <taxon>Nannocystaceae</taxon>
        <taxon>Nannocystis</taxon>
    </lineage>
</organism>
<evidence type="ECO:0000313" key="6">
    <source>
        <dbReference type="Proteomes" id="UP001139031"/>
    </source>
</evidence>
<dbReference type="Gene3D" id="1.10.1420.10">
    <property type="match status" value="1"/>
</dbReference>
<evidence type="ECO:0000259" key="4">
    <source>
        <dbReference type="SMART" id="SM00534"/>
    </source>
</evidence>
<dbReference type="Gene3D" id="3.40.50.300">
    <property type="entry name" value="P-loop containing nucleotide triphosphate hydrolases"/>
    <property type="match status" value="1"/>
</dbReference>
<dbReference type="SMART" id="SM00534">
    <property type="entry name" value="MUTSac"/>
    <property type="match status" value="1"/>
</dbReference>
<keyword evidence="6" id="KW-1185">Reference proteome</keyword>
<dbReference type="SUPFAM" id="SSF48334">
    <property type="entry name" value="DNA repair protein MutS, domain III"/>
    <property type="match status" value="1"/>
</dbReference>
<evidence type="ECO:0000256" key="2">
    <source>
        <dbReference type="ARBA" id="ARBA00022840"/>
    </source>
</evidence>
<dbReference type="SUPFAM" id="SSF52540">
    <property type="entry name" value="P-loop containing nucleoside triphosphate hydrolases"/>
    <property type="match status" value="1"/>
</dbReference>
<reference evidence="5" key="1">
    <citation type="submission" date="2021-08" db="EMBL/GenBank/DDBJ databases">
        <authorList>
            <person name="Stevens D.C."/>
        </authorList>
    </citation>
    <scope>NUCLEOTIDE SEQUENCE</scope>
    <source>
        <strain evidence="5">DSM 53165</strain>
    </source>
</reference>
<dbReference type="PANTHER" id="PTHR11361">
    <property type="entry name" value="DNA MISMATCH REPAIR PROTEIN MUTS FAMILY MEMBER"/>
    <property type="match status" value="1"/>
</dbReference>
<feature type="domain" description="DNA mismatch repair proteins mutS family" evidence="4">
    <location>
        <begin position="360"/>
        <end position="544"/>
    </location>
</feature>
<evidence type="ECO:0000256" key="3">
    <source>
        <dbReference type="ARBA" id="ARBA00023125"/>
    </source>
</evidence>
<dbReference type="EMBL" id="JAIRAU010000027">
    <property type="protein sequence ID" value="MBZ5711788.1"/>
    <property type="molecule type" value="Genomic_DNA"/>
</dbReference>
<gene>
    <name evidence="5" type="ORF">K7C98_21305</name>
</gene>
<dbReference type="RefSeq" id="WP_224193549.1">
    <property type="nucleotide sequence ID" value="NZ_JAIRAU010000027.1"/>
</dbReference>
<name>A0ABS7TU72_9BACT</name>
<accession>A0ABS7TU72</accession>